<dbReference type="Pfam" id="PF07508">
    <property type="entry name" value="Recombinase"/>
    <property type="match status" value="1"/>
</dbReference>
<dbReference type="EMBL" id="JAWLNX010000032">
    <property type="protein sequence ID" value="MEB3371761.1"/>
    <property type="molecule type" value="Genomic_DNA"/>
</dbReference>
<organism evidence="2 3">
    <name type="scientific">Saccharopolyspora mangrovi</name>
    <dbReference type="NCBI Taxonomy" id="3082379"/>
    <lineage>
        <taxon>Bacteria</taxon>
        <taxon>Bacillati</taxon>
        <taxon>Actinomycetota</taxon>
        <taxon>Actinomycetes</taxon>
        <taxon>Pseudonocardiales</taxon>
        <taxon>Pseudonocardiaceae</taxon>
        <taxon>Saccharopolyspora</taxon>
    </lineage>
</organism>
<protein>
    <submittedName>
        <fullName evidence="2">Recombinase family protein</fullName>
    </submittedName>
</protein>
<accession>A0ABU6AK03</accession>
<name>A0ABU6AK03_9PSEU</name>
<proteinExistence type="predicted"/>
<dbReference type="InterPro" id="IPR011109">
    <property type="entry name" value="DNA_bind_recombinase_dom"/>
</dbReference>
<evidence type="ECO:0000313" key="2">
    <source>
        <dbReference type="EMBL" id="MEB3371761.1"/>
    </source>
</evidence>
<dbReference type="InterPro" id="IPR038109">
    <property type="entry name" value="DNA_bind_recomb_sf"/>
</dbReference>
<evidence type="ECO:0000313" key="3">
    <source>
        <dbReference type="Proteomes" id="UP001327093"/>
    </source>
</evidence>
<dbReference type="Gene3D" id="3.90.1750.20">
    <property type="entry name" value="Putative Large Serine Recombinase, Chain B, Domain 2"/>
    <property type="match status" value="1"/>
</dbReference>
<reference evidence="2 3" key="1">
    <citation type="submission" date="2023-10" db="EMBL/GenBank/DDBJ databases">
        <title>Saccharopolyspora sp. nov., isolated from mangrove soil.</title>
        <authorList>
            <person name="Lu Y."/>
            <person name="Liu W."/>
        </authorList>
    </citation>
    <scope>NUCLEOTIDE SEQUENCE [LARGE SCALE GENOMIC DNA]</scope>
    <source>
        <strain evidence="2 3">S2-29</strain>
    </source>
</reference>
<sequence length="212" mass="24039">MLAIDDEVVDVVRRIFAEYLSGRGDRAIANGLNRDGIPCPSARRPEQNRHRLADGWQGSTVRAILDNPRYTGYAFFGRWTRQETLLDPDDVAAGHVIRFRRSGSESVVRSRKPAHPEIVSVETFVEVQLRRRCRAAGGLAARRKLERGPKKSTKRAYPLRGCVRCVYCSRRMEGTPRESRTYYRCSARTLVPGSPMLERHPKNVYFVGPVGP</sequence>
<dbReference type="PANTHER" id="PTHR30461">
    <property type="entry name" value="DNA-INVERTASE FROM LAMBDOID PROPHAGE"/>
    <property type="match status" value="1"/>
</dbReference>
<gene>
    <name evidence="2" type="ORF">R4I43_30610</name>
</gene>
<keyword evidence="3" id="KW-1185">Reference proteome</keyword>
<dbReference type="Proteomes" id="UP001327093">
    <property type="component" value="Unassembled WGS sequence"/>
</dbReference>
<evidence type="ECO:0000259" key="1">
    <source>
        <dbReference type="PROSITE" id="PS51737"/>
    </source>
</evidence>
<dbReference type="PROSITE" id="PS51737">
    <property type="entry name" value="RECOMBINASE_DNA_BIND"/>
    <property type="match status" value="1"/>
</dbReference>
<comment type="caution">
    <text evidence="2">The sequence shown here is derived from an EMBL/GenBank/DDBJ whole genome shotgun (WGS) entry which is preliminary data.</text>
</comment>
<feature type="domain" description="Recombinase" evidence="1">
    <location>
        <begin position="1"/>
        <end position="137"/>
    </location>
</feature>
<dbReference type="RefSeq" id="WP_324269185.1">
    <property type="nucleotide sequence ID" value="NZ_JAWLNX010000032.1"/>
</dbReference>
<dbReference type="InterPro" id="IPR050639">
    <property type="entry name" value="SSR_resolvase"/>
</dbReference>
<dbReference type="PANTHER" id="PTHR30461:SF23">
    <property type="entry name" value="DNA RECOMBINASE-RELATED"/>
    <property type="match status" value="1"/>
</dbReference>